<dbReference type="Proteomes" id="UP000283513">
    <property type="component" value="Unassembled WGS sequence"/>
</dbReference>
<organism evidence="6 8">
    <name type="scientific">Roseburia intestinalis</name>
    <dbReference type="NCBI Taxonomy" id="166486"/>
    <lineage>
        <taxon>Bacteria</taxon>
        <taxon>Bacillati</taxon>
        <taxon>Bacillota</taxon>
        <taxon>Clostridia</taxon>
        <taxon>Lachnospirales</taxon>
        <taxon>Lachnospiraceae</taxon>
        <taxon>Roseburia</taxon>
    </lineage>
</organism>
<dbReference type="GO" id="GO:0003700">
    <property type="term" value="F:DNA-binding transcription factor activity"/>
    <property type="evidence" value="ECO:0007669"/>
    <property type="project" value="TreeGrafter"/>
</dbReference>
<gene>
    <name evidence="7" type="ORF">DW264_10350</name>
    <name evidence="6" type="ORF">DW856_14055</name>
</gene>
<evidence type="ECO:0000313" key="9">
    <source>
        <dbReference type="Proteomes" id="UP000284051"/>
    </source>
</evidence>
<dbReference type="InterPro" id="IPR028082">
    <property type="entry name" value="Peripla_BP_I"/>
</dbReference>
<accession>A0A1Q6S9H8</accession>
<protein>
    <submittedName>
        <fullName evidence="6">LacI family transcriptional regulator</fullName>
    </submittedName>
</protein>
<dbReference type="Gene3D" id="1.10.260.40">
    <property type="entry name" value="lambda repressor-like DNA-binding domains"/>
    <property type="match status" value="1"/>
</dbReference>
<dbReference type="CDD" id="cd01392">
    <property type="entry name" value="HTH_LacI"/>
    <property type="match status" value="1"/>
</dbReference>
<evidence type="ECO:0000256" key="2">
    <source>
        <dbReference type="ARBA" id="ARBA00023015"/>
    </source>
</evidence>
<evidence type="ECO:0000256" key="3">
    <source>
        <dbReference type="ARBA" id="ARBA00023125"/>
    </source>
</evidence>
<proteinExistence type="predicted"/>
<dbReference type="Pfam" id="PF00356">
    <property type="entry name" value="LacI"/>
    <property type="match status" value="1"/>
</dbReference>
<dbReference type="PANTHER" id="PTHR30146">
    <property type="entry name" value="LACI-RELATED TRANSCRIPTIONAL REPRESSOR"/>
    <property type="match status" value="1"/>
</dbReference>
<dbReference type="EMBL" id="QSHO01000013">
    <property type="protein sequence ID" value="RHC15169.1"/>
    <property type="molecule type" value="Genomic_DNA"/>
</dbReference>
<evidence type="ECO:0000256" key="1">
    <source>
        <dbReference type="ARBA" id="ARBA00022491"/>
    </source>
</evidence>
<dbReference type="InterPro" id="IPR010982">
    <property type="entry name" value="Lambda_DNA-bd_dom_sf"/>
</dbReference>
<dbReference type="EMBL" id="QRID01000009">
    <property type="protein sequence ID" value="RHG27881.1"/>
    <property type="molecule type" value="Genomic_DNA"/>
</dbReference>
<keyword evidence="4" id="KW-0804">Transcription</keyword>
<keyword evidence="2" id="KW-0805">Transcription regulation</keyword>
<dbReference type="CDD" id="cd19974">
    <property type="entry name" value="PBP1_LacI-like"/>
    <property type="match status" value="1"/>
</dbReference>
<feature type="domain" description="HTH lacI-type" evidence="5">
    <location>
        <begin position="4"/>
        <end position="58"/>
    </location>
</feature>
<dbReference type="AlphaFoldDB" id="A0A1Q6S9H8"/>
<comment type="caution">
    <text evidence="6">The sequence shown here is derived from an EMBL/GenBank/DDBJ whole genome shotgun (WGS) entry which is preliminary data.</text>
</comment>
<dbReference type="InterPro" id="IPR000843">
    <property type="entry name" value="HTH_LacI"/>
</dbReference>
<dbReference type="PROSITE" id="PS50932">
    <property type="entry name" value="HTH_LACI_2"/>
    <property type="match status" value="1"/>
</dbReference>
<dbReference type="Gene3D" id="3.40.50.2300">
    <property type="match status" value="2"/>
</dbReference>
<dbReference type="SUPFAM" id="SSF47413">
    <property type="entry name" value="lambda repressor-like DNA-binding domains"/>
    <property type="match status" value="1"/>
</dbReference>
<keyword evidence="1" id="KW-0678">Repressor</keyword>
<dbReference type="PANTHER" id="PTHR30146:SF148">
    <property type="entry name" value="HTH-TYPE TRANSCRIPTIONAL REPRESSOR PURR-RELATED"/>
    <property type="match status" value="1"/>
</dbReference>
<dbReference type="SUPFAM" id="SSF53822">
    <property type="entry name" value="Periplasmic binding protein-like I"/>
    <property type="match status" value="1"/>
</dbReference>
<dbReference type="Proteomes" id="UP000284051">
    <property type="component" value="Unassembled WGS sequence"/>
</dbReference>
<sequence>MANVTMRDIAEKLGVSIVSVSKALTGKEGVSEELREKVKKEADRLGYRYNLGAKGLKEGRNYNVGVIIPSYYTDDTSNAFYMKMYQCVAKCLTNYDYATMLELVDTRMQEMMILPQIVGDNRLDGLILMGELDETYLKRLKQMNIPMIYMDFYDLSMETDSVSMDNISAEYKMTEYLIELGHKKIAYVGSINATTSIMDRYLGYRRALHHYNILYREDYLIEDRGEDRLFKELALPEDMPTAFVCNNDEIACILIEKLEKMGYSVPEDISVTGFDNYPFIRRNASGLTTVDVDIAMMASEGVELLLERLNDKRETFVRRVVSGHIVIRKSTGKAATEP</sequence>
<reference evidence="8 9" key="1">
    <citation type="submission" date="2018-08" db="EMBL/GenBank/DDBJ databases">
        <title>A genome reference for cultivated species of the human gut microbiota.</title>
        <authorList>
            <person name="Zou Y."/>
            <person name="Xue W."/>
            <person name="Luo G."/>
        </authorList>
    </citation>
    <scope>NUCLEOTIDE SEQUENCE [LARGE SCALE GENOMIC DNA]</scope>
    <source>
        <strain evidence="7 9">AM22-21LB</strain>
        <strain evidence="6 8">AM37-1AC</strain>
    </source>
</reference>
<evidence type="ECO:0000313" key="6">
    <source>
        <dbReference type="EMBL" id="RHC15169.1"/>
    </source>
</evidence>
<evidence type="ECO:0000313" key="8">
    <source>
        <dbReference type="Proteomes" id="UP000283513"/>
    </source>
</evidence>
<dbReference type="SMART" id="SM00354">
    <property type="entry name" value="HTH_LACI"/>
    <property type="match status" value="1"/>
</dbReference>
<evidence type="ECO:0000256" key="4">
    <source>
        <dbReference type="ARBA" id="ARBA00023163"/>
    </source>
</evidence>
<dbReference type="Pfam" id="PF13377">
    <property type="entry name" value="Peripla_BP_3"/>
    <property type="match status" value="1"/>
</dbReference>
<dbReference type="GO" id="GO:0000976">
    <property type="term" value="F:transcription cis-regulatory region binding"/>
    <property type="evidence" value="ECO:0007669"/>
    <property type="project" value="TreeGrafter"/>
</dbReference>
<keyword evidence="3" id="KW-0238">DNA-binding</keyword>
<dbReference type="InterPro" id="IPR046335">
    <property type="entry name" value="LacI/GalR-like_sensor"/>
</dbReference>
<evidence type="ECO:0000259" key="5">
    <source>
        <dbReference type="PROSITE" id="PS50932"/>
    </source>
</evidence>
<evidence type="ECO:0000313" key="7">
    <source>
        <dbReference type="EMBL" id="RHG27881.1"/>
    </source>
</evidence>
<dbReference type="RefSeq" id="WP_006858635.1">
    <property type="nucleotide sequence ID" value="NZ_CACRUM010000073.1"/>
</dbReference>
<name>A0A1Q6S9H8_9FIRM</name>
<dbReference type="GeneID" id="61432752"/>